<sequence length="160" mass="18574">MIANIRVHSKVEKAIQQMANQDNAPKIAALRAQKIIDTLIKGCRISHVGKFSRKKDLRIKNVFKFNLGKGYRLVSIKEQDILYILFIGDHDQCDRWLDTYRKKRPHKIPIPLNIYGVSSLNKNNPKKLDYQDIKHDDAKYLPEITQEDLRKVFCGIVSNS</sequence>
<dbReference type="Proteomes" id="UP000199608">
    <property type="component" value="Unassembled WGS sequence"/>
</dbReference>
<dbReference type="AlphaFoldDB" id="A0A1H2HU84"/>
<organism evidence="1 2">
    <name type="scientific">Desulfobacula phenolica</name>
    <dbReference type="NCBI Taxonomy" id="90732"/>
    <lineage>
        <taxon>Bacteria</taxon>
        <taxon>Pseudomonadati</taxon>
        <taxon>Thermodesulfobacteriota</taxon>
        <taxon>Desulfobacteria</taxon>
        <taxon>Desulfobacterales</taxon>
        <taxon>Desulfobacteraceae</taxon>
        <taxon>Desulfobacula</taxon>
    </lineage>
</organism>
<protein>
    <submittedName>
        <fullName evidence="1">Uncharacterized protein</fullName>
    </submittedName>
</protein>
<name>A0A1H2HU84_9BACT</name>
<accession>A0A1H2HU84</accession>
<dbReference type="EMBL" id="FNLL01000007">
    <property type="protein sequence ID" value="SDU35417.1"/>
    <property type="molecule type" value="Genomic_DNA"/>
</dbReference>
<reference evidence="2" key="1">
    <citation type="submission" date="2016-10" db="EMBL/GenBank/DDBJ databases">
        <authorList>
            <person name="Varghese N."/>
            <person name="Submissions S."/>
        </authorList>
    </citation>
    <scope>NUCLEOTIDE SEQUENCE [LARGE SCALE GENOMIC DNA]</scope>
    <source>
        <strain evidence="2">DSM 3384</strain>
    </source>
</reference>
<dbReference type="RefSeq" id="WP_014958253.1">
    <property type="nucleotide sequence ID" value="NZ_FNLL01000007.1"/>
</dbReference>
<keyword evidence="2" id="KW-1185">Reference proteome</keyword>
<evidence type="ECO:0000313" key="2">
    <source>
        <dbReference type="Proteomes" id="UP000199608"/>
    </source>
</evidence>
<evidence type="ECO:0000313" key="1">
    <source>
        <dbReference type="EMBL" id="SDU35417.1"/>
    </source>
</evidence>
<proteinExistence type="predicted"/>
<gene>
    <name evidence="1" type="ORF">SAMN04487931_10749</name>
</gene>